<dbReference type="AlphaFoldDB" id="A0A6C0EZ48"/>
<protein>
    <submittedName>
        <fullName evidence="1">Uncharacterized protein</fullName>
    </submittedName>
</protein>
<evidence type="ECO:0000313" key="1">
    <source>
        <dbReference type="EMBL" id="QHT32455.1"/>
    </source>
</evidence>
<dbReference type="EMBL" id="MN738942">
    <property type="protein sequence ID" value="QHT32455.1"/>
    <property type="molecule type" value="Genomic_DNA"/>
</dbReference>
<reference evidence="1" key="1">
    <citation type="journal article" date="2020" name="Nature">
        <title>Giant virus diversity and host interactions through global metagenomics.</title>
        <authorList>
            <person name="Schulz F."/>
            <person name="Roux S."/>
            <person name="Paez-Espino D."/>
            <person name="Jungbluth S."/>
            <person name="Walsh D.A."/>
            <person name="Denef V.J."/>
            <person name="McMahon K.D."/>
            <person name="Konstantinidis K.T."/>
            <person name="Eloe-Fadrosh E.A."/>
            <person name="Kyrpides N.C."/>
            <person name="Woyke T."/>
        </authorList>
    </citation>
    <scope>NUCLEOTIDE SEQUENCE</scope>
    <source>
        <strain evidence="1">GVMAG-M-3300009159-65</strain>
    </source>
</reference>
<accession>A0A6C0EZ48</accession>
<name>A0A6C0EZ48_9ZZZZ</name>
<proteinExistence type="predicted"/>
<organism evidence="1">
    <name type="scientific">viral metagenome</name>
    <dbReference type="NCBI Taxonomy" id="1070528"/>
    <lineage>
        <taxon>unclassified sequences</taxon>
        <taxon>metagenomes</taxon>
        <taxon>organismal metagenomes</taxon>
    </lineage>
</organism>
<sequence>MSFILDQLGFAAVDLAVEKAENQITFVNFIAQAMPLNILTLIEGCSQNFGFLFGVKQINNTHKKDAYLILYDYLVEKNVIKQKTGVATFFILSKVYTVNRNYDMKNLKNVIENDKNNKKYPELLNCFTINHMKLINFLKNYMYKAENEYKVLTTGGKKTKSKRRSRRLKKVKELF</sequence>